<gene>
    <name evidence="2" type="ORF">AB0H72_34970</name>
</gene>
<organism evidence="2 3">
    <name type="scientific">Nocardia fusca</name>
    <dbReference type="NCBI Taxonomy" id="941183"/>
    <lineage>
        <taxon>Bacteria</taxon>
        <taxon>Bacillati</taxon>
        <taxon>Actinomycetota</taxon>
        <taxon>Actinomycetes</taxon>
        <taxon>Mycobacteriales</taxon>
        <taxon>Nocardiaceae</taxon>
        <taxon>Nocardia</taxon>
    </lineage>
</organism>
<name>A0ABV3FJL4_9NOCA</name>
<evidence type="ECO:0000313" key="2">
    <source>
        <dbReference type="EMBL" id="MEV0367899.1"/>
    </source>
</evidence>
<dbReference type="InterPro" id="IPR029045">
    <property type="entry name" value="ClpP/crotonase-like_dom_sf"/>
</dbReference>
<dbReference type="PANTHER" id="PTHR43802:SF1">
    <property type="entry name" value="IP11341P-RELATED"/>
    <property type="match status" value="1"/>
</dbReference>
<dbReference type="SUPFAM" id="SSF52096">
    <property type="entry name" value="ClpP/crotonase"/>
    <property type="match status" value="1"/>
</dbReference>
<dbReference type="Pfam" id="PF00378">
    <property type="entry name" value="ECH_1"/>
    <property type="match status" value="1"/>
</dbReference>
<reference evidence="2 3" key="1">
    <citation type="submission" date="2024-06" db="EMBL/GenBank/DDBJ databases">
        <title>The Natural Products Discovery Center: Release of the First 8490 Sequenced Strains for Exploring Actinobacteria Biosynthetic Diversity.</title>
        <authorList>
            <person name="Kalkreuter E."/>
            <person name="Kautsar S.A."/>
            <person name="Yang D."/>
            <person name="Bader C.D."/>
            <person name="Teijaro C.N."/>
            <person name="Fluegel L."/>
            <person name="Davis C.M."/>
            <person name="Simpson J.R."/>
            <person name="Lauterbach L."/>
            <person name="Steele A.D."/>
            <person name="Gui C."/>
            <person name="Meng S."/>
            <person name="Li G."/>
            <person name="Viehrig K."/>
            <person name="Ye F."/>
            <person name="Su P."/>
            <person name="Kiefer A.F."/>
            <person name="Nichols A."/>
            <person name="Cepeda A.J."/>
            <person name="Yan W."/>
            <person name="Fan B."/>
            <person name="Jiang Y."/>
            <person name="Adhikari A."/>
            <person name="Zheng C.-J."/>
            <person name="Schuster L."/>
            <person name="Cowan T.M."/>
            <person name="Smanski M.J."/>
            <person name="Chevrette M.G."/>
            <person name="De Carvalho L.P.S."/>
            <person name="Shen B."/>
        </authorList>
    </citation>
    <scope>NUCLEOTIDE SEQUENCE [LARGE SCALE GENOMIC DNA]</scope>
    <source>
        <strain evidence="2 3">NPDC050671</strain>
    </source>
</reference>
<accession>A0ABV3FJL4</accession>
<dbReference type="EMBL" id="JBFAIH010000040">
    <property type="protein sequence ID" value="MEV0367899.1"/>
    <property type="molecule type" value="Genomic_DNA"/>
</dbReference>
<comment type="caution">
    <text evidence="2">The sequence shown here is derived from an EMBL/GenBank/DDBJ whole genome shotgun (WGS) entry which is preliminary data.</text>
</comment>
<evidence type="ECO:0000313" key="3">
    <source>
        <dbReference type="Proteomes" id="UP001551658"/>
    </source>
</evidence>
<dbReference type="Gene3D" id="3.90.226.10">
    <property type="entry name" value="2-enoyl-CoA Hydratase, Chain A, domain 1"/>
    <property type="match status" value="1"/>
</dbReference>
<dbReference type="RefSeq" id="WP_357988128.1">
    <property type="nucleotide sequence ID" value="NZ_JBFAIH010000040.1"/>
</dbReference>
<dbReference type="CDD" id="cd06558">
    <property type="entry name" value="crotonase-like"/>
    <property type="match status" value="1"/>
</dbReference>
<dbReference type="PANTHER" id="PTHR43802">
    <property type="entry name" value="ENOYL-COA HYDRATASE"/>
    <property type="match status" value="1"/>
</dbReference>
<protein>
    <submittedName>
        <fullName evidence="2">Enoyl-CoA hydratase-related protein</fullName>
    </submittedName>
</protein>
<comment type="similarity">
    <text evidence="1">Belongs to the enoyl-CoA hydratase/isomerase family.</text>
</comment>
<proteinExistence type="inferred from homology"/>
<evidence type="ECO:0000256" key="1">
    <source>
        <dbReference type="ARBA" id="ARBA00005254"/>
    </source>
</evidence>
<dbReference type="InterPro" id="IPR001753">
    <property type="entry name" value="Enoyl-CoA_hydra/iso"/>
</dbReference>
<keyword evidence="3" id="KW-1185">Reference proteome</keyword>
<dbReference type="Proteomes" id="UP001551658">
    <property type="component" value="Unassembled WGS sequence"/>
</dbReference>
<sequence>MTVLDDYRDKYPHCEFTRDEHGILELRLHSDGGPFQIGMHTHRELTRAFRDVALDRGNRVVLITGTGVEFMGPRADAEGGQIMTVIPSFSEEYAVWEQDAWTDQRELVNAILDIQVPVVAAVNGPVARHCEIPLFSDVIIAADTASFEDSAHFELEDIAPGDGSQIWMTMLLGINRARAYMLTGETITADEALRWGLVKEVLPPNQVLGRAREIAGRIAEKSDTTLRFTRALIVQPLKKQVLEMLGMGLAYEAFGALGKHA</sequence>